<proteinExistence type="predicted"/>
<evidence type="ECO:0000313" key="8">
    <source>
        <dbReference type="EMBL" id="KAG0650571.1"/>
    </source>
</evidence>
<feature type="transmembrane region" description="Helical" evidence="6">
    <location>
        <begin position="318"/>
        <end position="341"/>
    </location>
</feature>
<reference evidence="8" key="1">
    <citation type="submission" date="2019-07" db="EMBL/GenBank/DDBJ databases">
        <title>Hyphodiscus hymeniophilus genome sequencing and assembly.</title>
        <authorList>
            <person name="Kramer G."/>
            <person name="Nodwell J."/>
        </authorList>
    </citation>
    <scope>NUCLEOTIDE SEQUENCE</scope>
    <source>
        <strain evidence="8">ATCC 34498</strain>
    </source>
</reference>
<accession>A0A9P6VLL7</accession>
<evidence type="ECO:0000256" key="1">
    <source>
        <dbReference type="ARBA" id="ARBA00004167"/>
    </source>
</evidence>
<dbReference type="GO" id="GO:0071944">
    <property type="term" value="C:cell periphery"/>
    <property type="evidence" value="ECO:0007669"/>
    <property type="project" value="UniProtKB-ARBA"/>
</dbReference>
<keyword evidence="4 6" id="KW-0472">Membrane</keyword>
<evidence type="ECO:0000256" key="2">
    <source>
        <dbReference type="ARBA" id="ARBA00022692"/>
    </source>
</evidence>
<evidence type="ECO:0000256" key="6">
    <source>
        <dbReference type="SAM" id="Phobius"/>
    </source>
</evidence>
<comment type="subcellular location">
    <subcellularLocation>
        <location evidence="1">Membrane</location>
        <topology evidence="1">Single-pass membrane protein</topology>
    </subcellularLocation>
</comment>
<keyword evidence="2 6" id="KW-0812">Transmembrane</keyword>
<dbReference type="AlphaFoldDB" id="A0A9P6VLL7"/>
<feature type="compositionally biased region" description="Polar residues" evidence="5">
    <location>
        <begin position="355"/>
        <end position="383"/>
    </location>
</feature>
<evidence type="ECO:0000256" key="5">
    <source>
        <dbReference type="SAM" id="MobiDB-lite"/>
    </source>
</evidence>
<dbReference type="GO" id="GO:0016020">
    <property type="term" value="C:membrane"/>
    <property type="evidence" value="ECO:0007669"/>
    <property type="project" value="UniProtKB-SubCell"/>
</dbReference>
<name>A0A9P6VLL7_9HELO</name>
<evidence type="ECO:0000313" key="9">
    <source>
        <dbReference type="Proteomes" id="UP000785200"/>
    </source>
</evidence>
<evidence type="ECO:0000256" key="3">
    <source>
        <dbReference type="ARBA" id="ARBA00022989"/>
    </source>
</evidence>
<dbReference type="EMBL" id="VNKQ01000006">
    <property type="protein sequence ID" value="KAG0650571.1"/>
    <property type="molecule type" value="Genomic_DNA"/>
</dbReference>
<organism evidence="8 9">
    <name type="scientific">Hyphodiscus hymeniophilus</name>
    <dbReference type="NCBI Taxonomy" id="353542"/>
    <lineage>
        <taxon>Eukaryota</taxon>
        <taxon>Fungi</taxon>
        <taxon>Dikarya</taxon>
        <taxon>Ascomycota</taxon>
        <taxon>Pezizomycotina</taxon>
        <taxon>Leotiomycetes</taxon>
        <taxon>Helotiales</taxon>
        <taxon>Hyphodiscaceae</taxon>
        <taxon>Hyphodiscus</taxon>
    </lineage>
</organism>
<keyword evidence="7" id="KW-0732">Signal</keyword>
<dbReference type="PANTHER" id="PTHR15549">
    <property type="entry name" value="PAIRED IMMUNOGLOBULIN-LIKE TYPE 2 RECEPTOR"/>
    <property type="match status" value="1"/>
</dbReference>
<feature type="chain" id="PRO_5040191505" evidence="7">
    <location>
        <begin position="17"/>
        <end position="424"/>
    </location>
</feature>
<gene>
    <name evidence="8" type="ORF">D0Z07_3039</name>
</gene>
<evidence type="ECO:0000256" key="7">
    <source>
        <dbReference type="SAM" id="SignalP"/>
    </source>
</evidence>
<keyword evidence="3 6" id="KW-1133">Transmembrane helix</keyword>
<feature type="region of interest" description="Disordered" evidence="5">
    <location>
        <begin position="259"/>
        <end position="312"/>
    </location>
</feature>
<comment type="caution">
    <text evidence="8">The sequence shown here is derived from an EMBL/GenBank/DDBJ whole genome shotgun (WGS) entry which is preliminary data.</text>
</comment>
<dbReference type="OrthoDB" id="2110578at2759"/>
<feature type="signal peptide" evidence="7">
    <location>
        <begin position="1"/>
        <end position="16"/>
    </location>
</feature>
<dbReference type="InterPro" id="IPR051694">
    <property type="entry name" value="Immunoregulatory_rcpt-like"/>
</dbReference>
<feature type="compositionally biased region" description="Low complexity" evidence="5">
    <location>
        <begin position="262"/>
        <end position="312"/>
    </location>
</feature>
<sequence length="424" mass="44973">MRFSAIVAIFFTACFAQRPNNVSLCDYYAESLYGTNNNVTQLRLMQSIVTLAFAGPFDLQNVDTALTGIWNPGSYKGLNVNLQPWFNGSIPSTNLNNAPIAINWLDAGLQPLSDFLTGVTPTVQLNNGTNEYKLFQHWFSAFGHIFGCTEPSATPQTSGASQQLSLAYVHKYMNLNYTDLAHFIDQLTLATVHYGLSEEDATTLSNNLNSQYNVACAPPITLNAAQGPELLSLCQATNCPLAEPSPDCALYQNLQPGGLDNSTSQSTSALSSTATPSSSSTSTSSTSSSSTSTTSAAAQTSTSAPAKSASSSKLGGGAIAGIAIGAAAVVLIAVGMILFFLRRNKSHPQQPPPSEQFTPSSAYVTPSNPSYTDHHTSYNSTGEHWQGPTIAEMESPRGLGPGHSPPMQEARLSGYPPHIPQYPT</sequence>
<dbReference type="Proteomes" id="UP000785200">
    <property type="component" value="Unassembled WGS sequence"/>
</dbReference>
<protein>
    <submittedName>
        <fullName evidence="8">Uncharacterized protein</fullName>
    </submittedName>
</protein>
<evidence type="ECO:0000256" key="4">
    <source>
        <dbReference type="ARBA" id="ARBA00023136"/>
    </source>
</evidence>
<feature type="region of interest" description="Disordered" evidence="5">
    <location>
        <begin position="346"/>
        <end position="424"/>
    </location>
</feature>
<keyword evidence="9" id="KW-1185">Reference proteome</keyword>
<dbReference type="PANTHER" id="PTHR15549:SF33">
    <property type="entry name" value="MEMBRANE PROTEIN WSC4, PUTATIVE (AFU_ORTHOLOGUE AFUA_5G09020)-RELATED"/>
    <property type="match status" value="1"/>
</dbReference>